<keyword evidence="1" id="KW-0812">Transmembrane</keyword>
<evidence type="ECO:0000256" key="1">
    <source>
        <dbReference type="SAM" id="Phobius"/>
    </source>
</evidence>
<feature type="transmembrane region" description="Helical" evidence="1">
    <location>
        <begin position="6"/>
        <end position="25"/>
    </location>
</feature>
<keyword evidence="3" id="KW-1185">Reference proteome</keyword>
<keyword evidence="1" id="KW-0472">Membrane</keyword>
<dbReference type="Proteomes" id="UP000008144">
    <property type="component" value="Unassembled WGS sequence"/>
</dbReference>
<organism evidence="2 3">
    <name type="scientific">Ciona intestinalis</name>
    <name type="common">Transparent sea squirt</name>
    <name type="synonym">Ascidia intestinalis</name>
    <dbReference type="NCBI Taxonomy" id="7719"/>
    <lineage>
        <taxon>Eukaryota</taxon>
        <taxon>Metazoa</taxon>
        <taxon>Chordata</taxon>
        <taxon>Tunicata</taxon>
        <taxon>Ascidiacea</taxon>
        <taxon>Phlebobranchia</taxon>
        <taxon>Cionidae</taxon>
        <taxon>Ciona</taxon>
    </lineage>
</organism>
<dbReference type="Ensembl" id="ENSCINT00000036668.1">
    <property type="protein sequence ID" value="ENSCINP00000029981.1"/>
    <property type="gene ID" value="ENSCING00000019035.1"/>
</dbReference>
<reference evidence="2" key="2">
    <citation type="submission" date="2025-08" db="UniProtKB">
        <authorList>
            <consortium name="Ensembl"/>
        </authorList>
    </citation>
    <scope>IDENTIFICATION</scope>
</reference>
<accession>H2XJZ9</accession>
<dbReference type="AlphaFoldDB" id="H2XJZ9"/>
<evidence type="ECO:0000313" key="2">
    <source>
        <dbReference type="Ensembl" id="ENSCINP00000029981.1"/>
    </source>
</evidence>
<feature type="transmembrane region" description="Helical" evidence="1">
    <location>
        <begin position="37"/>
        <end position="55"/>
    </location>
</feature>
<sequence length="60" mass="6813">MTTTNYVIFVEADLYFIFMVCYVNFSQATNMVSCAAILKTSVVFYINNIITTVVLNKLTD</sequence>
<proteinExistence type="predicted"/>
<reference evidence="2" key="3">
    <citation type="submission" date="2025-09" db="UniProtKB">
        <authorList>
            <consortium name="Ensembl"/>
        </authorList>
    </citation>
    <scope>IDENTIFICATION</scope>
</reference>
<name>H2XJZ9_CIOIN</name>
<protein>
    <submittedName>
        <fullName evidence="2">Uncharacterized protein</fullName>
    </submittedName>
</protein>
<dbReference type="InParanoid" id="H2XJZ9"/>
<dbReference type="HOGENOM" id="CLU_2941030_0_0_1"/>
<reference evidence="3" key="1">
    <citation type="journal article" date="2002" name="Science">
        <title>The draft genome of Ciona intestinalis: insights into chordate and vertebrate origins.</title>
        <authorList>
            <person name="Dehal P."/>
            <person name="Satou Y."/>
            <person name="Campbell R.K."/>
            <person name="Chapman J."/>
            <person name="Degnan B."/>
            <person name="De Tomaso A."/>
            <person name="Davidson B."/>
            <person name="Di Gregorio A."/>
            <person name="Gelpke M."/>
            <person name="Goodstein D.M."/>
            <person name="Harafuji N."/>
            <person name="Hastings K.E."/>
            <person name="Ho I."/>
            <person name="Hotta K."/>
            <person name="Huang W."/>
            <person name="Kawashima T."/>
            <person name="Lemaire P."/>
            <person name="Martinez D."/>
            <person name="Meinertzhagen I.A."/>
            <person name="Necula S."/>
            <person name="Nonaka M."/>
            <person name="Putnam N."/>
            <person name="Rash S."/>
            <person name="Saiga H."/>
            <person name="Satake M."/>
            <person name="Terry A."/>
            <person name="Yamada L."/>
            <person name="Wang H.G."/>
            <person name="Awazu S."/>
            <person name="Azumi K."/>
            <person name="Boore J."/>
            <person name="Branno M."/>
            <person name="Chin-Bow S."/>
            <person name="DeSantis R."/>
            <person name="Doyle S."/>
            <person name="Francino P."/>
            <person name="Keys D.N."/>
            <person name="Haga S."/>
            <person name="Hayashi H."/>
            <person name="Hino K."/>
            <person name="Imai K.S."/>
            <person name="Inaba K."/>
            <person name="Kano S."/>
            <person name="Kobayashi K."/>
            <person name="Kobayashi M."/>
            <person name="Lee B.I."/>
            <person name="Makabe K.W."/>
            <person name="Manohar C."/>
            <person name="Matassi G."/>
            <person name="Medina M."/>
            <person name="Mochizuki Y."/>
            <person name="Mount S."/>
            <person name="Morishita T."/>
            <person name="Miura S."/>
            <person name="Nakayama A."/>
            <person name="Nishizaka S."/>
            <person name="Nomoto H."/>
            <person name="Ohta F."/>
            <person name="Oishi K."/>
            <person name="Rigoutsos I."/>
            <person name="Sano M."/>
            <person name="Sasaki A."/>
            <person name="Sasakura Y."/>
            <person name="Shoguchi E."/>
            <person name="Shin-i T."/>
            <person name="Spagnuolo A."/>
            <person name="Stainier D."/>
            <person name="Suzuki M.M."/>
            <person name="Tassy O."/>
            <person name="Takatori N."/>
            <person name="Tokuoka M."/>
            <person name="Yagi K."/>
            <person name="Yoshizaki F."/>
            <person name="Wada S."/>
            <person name="Zhang C."/>
            <person name="Hyatt P.D."/>
            <person name="Larimer F."/>
            <person name="Detter C."/>
            <person name="Doggett N."/>
            <person name="Glavina T."/>
            <person name="Hawkins T."/>
            <person name="Richardson P."/>
            <person name="Lucas S."/>
            <person name="Kohara Y."/>
            <person name="Levine M."/>
            <person name="Satoh N."/>
            <person name="Rokhsar D.S."/>
        </authorList>
    </citation>
    <scope>NUCLEOTIDE SEQUENCE [LARGE SCALE GENOMIC DNA]</scope>
</reference>
<keyword evidence="1" id="KW-1133">Transmembrane helix</keyword>
<evidence type="ECO:0000313" key="3">
    <source>
        <dbReference type="Proteomes" id="UP000008144"/>
    </source>
</evidence>